<comment type="subcellular location">
    <subcellularLocation>
        <location evidence="1">Endoplasmic reticulum membrane</location>
        <topology evidence="1">Multi-pass membrane protein</topology>
    </subcellularLocation>
</comment>
<evidence type="ECO:0000313" key="11">
    <source>
        <dbReference type="Proteomes" id="UP000030762"/>
    </source>
</evidence>
<evidence type="ECO:0000256" key="7">
    <source>
        <dbReference type="ARBA" id="ARBA00022989"/>
    </source>
</evidence>
<feature type="transmembrane region" description="Helical" evidence="9">
    <location>
        <begin position="387"/>
        <end position="406"/>
    </location>
</feature>
<feature type="transmembrane region" description="Helical" evidence="9">
    <location>
        <begin position="189"/>
        <end position="212"/>
    </location>
</feature>
<dbReference type="GO" id="GO:0042765">
    <property type="term" value="C:GPI-anchor transamidase complex"/>
    <property type="evidence" value="ECO:0007669"/>
    <property type="project" value="InterPro"/>
</dbReference>
<keyword evidence="7 9" id="KW-1133">Transmembrane helix</keyword>
<evidence type="ECO:0000256" key="1">
    <source>
        <dbReference type="ARBA" id="ARBA00004477"/>
    </source>
</evidence>
<evidence type="ECO:0000313" key="10">
    <source>
        <dbReference type="EMBL" id="EQC37213.1"/>
    </source>
</evidence>
<feature type="transmembrane region" description="Helical" evidence="9">
    <location>
        <begin position="90"/>
        <end position="115"/>
    </location>
</feature>
<evidence type="ECO:0000256" key="3">
    <source>
        <dbReference type="ARBA" id="ARBA00010026"/>
    </source>
</evidence>
<evidence type="ECO:0000256" key="8">
    <source>
        <dbReference type="ARBA" id="ARBA00023136"/>
    </source>
</evidence>
<evidence type="ECO:0000256" key="5">
    <source>
        <dbReference type="ARBA" id="ARBA00022692"/>
    </source>
</evidence>
<keyword evidence="11" id="KW-1185">Reference proteome</keyword>
<keyword evidence="5 9" id="KW-0812">Transmembrane</keyword>
<dbReference type="UniPathway" id="UPA00196"/>
<accession>T0RX85</accession>
<keyword evidence="8 9" id="KW-0472">Membrane</keyword>
<evidence type="ECO:0000256" key="6">
    <source>
        <dbReference type="ARBA" id="ARBA00022824"/>
    </source>
</evidence>
<name>T0RX85_SAPDV</name>
<dbReference type="PANTHER" id="PTHR13121">
    <property type="entry name" value="GPI TRANSAMIDASE COMPONENT PIG-U"/>
    <property type="match status" value="1"/>
</dbReference>
<feature type="transmembrane region" description="Helical" evidence="9">
    <location>
        <begin position="224"/>
        <end position="243"/>
    </location>
</feature>
<dbReference type="EMBL" id="JH767145">
    <property type="protein sequence ID" value="EQC37213.1"/>
    <property type="molecule type" value="Genomic_DNA"/>
</dbReference>
<keyword evidence="6" id="KW-0256">Endoplasmic reticulum</keyword>
<dbReference type="RefSeq" id="XP_008609375.1">
    <property type="nucleotide sequence ID" value="XM_008611153.1"/>
</dbReference>
<dbReference type="GeneID" id="19946166"/>
<feature type="transmembrane region" description="Helical" evidence="9">
    <location>
        <begin position="288"/>
        <end position="306"/>
    </location>
</feature>
<evidence type="ECO:0000256" key="9">
    <source>
        <dbReference type="SAM" id="Phobius"/>
    </source>
</evidence>
<dbReference type="GO" id="GO:0006506">
    <property type="term" value="P:GPI anchor biosynthetic process"/>
    <property type="evidence" value="ECO:0007669"/>
    <property type="project" value="UniProtKB-UniPathway"/>
</dbReference>
<dbReference type="Pfam" id="PF06728">
    <property type="entry name" value="PIG-U"/>
    <property type="match status" value="1"/>
</dbReference>
<dbReference type="OMA" id="ALWHLWI"/>
<dbReference type="AlphaFoldDB" id="T0RX85"/>
<evidence type="ECO:0008006" key="12">
    <source>
        <dbReference type="Google" id="ProtNLM"/>
    </source>
</evidence>
<organism evidence="10 11">
    <name type="scientific">Saprolegnia diclina (strain VS20)</name>
    <dbReference type="NCBI Taxonomy" id="1156394"/>
    <lineage>
        <taxon>Eukaryota</taxon>
        <taxon>Sar</taxon>
        <taxon>Stramenopiles</taxon>
        <taxon>Oomycota</taxon>
        <taxon>Saprolegniomycetes</taxon>
        <taxon>Saprolegniales</taxon>
        <taxon>Saprolegniaceae</taxon>
        <taxon>Saprolegnia</taxon>
    </lineage>
</organism>
<dbReference type="VEuPathDB" id="FungiDB:SDRG_05439"/>
<evidence type="ECO:0000256" key="2">
    <source>
        <dbReference type="ARBA" id="ARBA00004687"/>
    </source>
</evidence>
<dbReference type="PANTHER" id="PTHR13121:SF0">
    <property type="entry name" value="PHOSPHATIDYLINOSITOL GLYCAN ANCHOR BIOSYNTHESIS CLASS U PROTEIN"/>
    <property type="match status" value="1"/>
</dbReference>
<dbReference type="eggNOG" id="KOG2552">
    <property type="taxonomic scope" value="Eukaryota"/>
</dbReference>
<feature type="transmembrane region" description="Helical" evidence="9">
    <location>
        <begin position="318"/>
        <end position="344"/>
    </location>
</feature>
<keyword evidence="4" id="KW-0337">GPI-anchor biosynthesis</keyword>
<dbReference type="GO" id="GO:0016255">
    <property type="term" value="P:attachment of GPI anchor to protein"/>
    <property type="evidence" value="ECO:0007669"/>
    <property type="project" value="InterPro"/>
</dbReference>
<gene>
    <name evidence="10" type="ORF">SDRG_05439</name>
</gene>
<feature type="transmembrane region" description="Helical" evidence="9">
    <location>
        <begin position="163"/>
        <end position="182"/>
    </location>
</feature>
<feature type="transmembrane region" description="Helical" evidence="9">
    <location>
        <begin position="356"/>
        <end position="375"/>
    </location>
</feature>
<dbReference type="InParanoid" id="T0RX85"/>
<feature type="transmembrane region" description="Helical" evidence="9">
    <location>
        <begin position="6"/>
        <end position="25"/>
    </location>
</feature>
<dbReference type="InterPro" id="IPR009600">
    <property type="entry name" value="PIG-U"/>
</dbReference>
<proteinExistence type="inferred from homology"/>
<reference evidence="10 11" key="1">
    <citation type="submission" date="2012-04" db="EMBL/GenBank/DDBJ databases">
        <title>The Genome Sequence of Saprolegnia declina VS20.</title>
        <authorList>
            <consortium name="The Broad Institute Genome Sequencing Platform"/>
            <person name="Russ C."/>
            <person name="Nusbaum C."/>
            <person name="Tyler B."/>
            <person name="van West P."/>
            <person name="Dieguez-Uribeondo J."/>
            <person name="de Bruijn I."/>
            <person name="Tripathy S."/>
            <person name="Jiang R."/>
            <person name="Young S.K."/>
            <person name="Zeng Q."/>
            <person name="Gargeya S."/>
            <person name="Fitzgerald M."/>
            <person name="Haas B."/>
            <person name="Abouelleil A."/>
            <person name="Alvarado L."/>
            <person name="Arachchi H.M."/>
            <person name="Berlin A."/>
            <person name="Chapman S.B."/>
            <person name="Goldberg J."/>
            <person name="Griggs A."/>
            <person name="Gujja S."/>
            <person name="Hansen M."/>
            <person name="Howarth C."/>
            <person name="Imamovic A."/>
            <person name="Larimer J."/>
            <person name="McCowen C."/>
            <person name="Montmayeur A."/>
            <person name="Murphy C."/>
            <person name="Neiman D."/>
            <person name="Pearson M."/>
            <person name="Priest M."/>
            <person name="Roberts A."/>
            <person name="Saif S."/>
            <person name="Shea T."/>
            <person name="Sisk P."/>
            <person name="Sykes S."/>
            <person name="Wortman J."/>
            <person name="Nusbaum C."/>
            <person name="Birren B."/>
        </authorList>
    </citation>
    <scope>NUCLEOTIDE SEQUENCE [LARGE SCALE GENOMIC DNA]</scope>
    <source>
        <strain evidence="10 11">VS20</strain>
    </source>
</reference>
<protein>
    <recommendedName>
        <fullName evidence="12">GPI transamidase subunit PIG-U</fullName>
    </recommendedName>
</protein>
<dbReference type="OrthoDB" id="549017at2759"/>
<evidence type="ECO:0000256" key="4">
    <source>
        <dbReference type="ARBA" id="ARBA00022502"/>
    </source>
</evidence>
<comment type="pathway">
    <text evidence="2">Glycolipid biosynthesis; glycosylphosphatidylinositol-anchor biosynthesis.</text>
</comment>
<dbReference type="Proteomes" id="UP000030762">
    <property type="component" value="Unassembled WGS sequence"/>
</dbReference>
<comment type="similarity">
    <text evidence="3">Belongs to the PIGU family.</text>
</comment>
<sequence length="427" mass="47612">MTDGPPRVAGVVVAGVVLRALIFYYEIDYVLQYRPELTTPLNSLERLQEGLFLAGAGLDPYAGDVFHQPPLVLLAAMGVQSMPLHLSSRLVTCLGAILLDVLIALGFASVCRAFIATQHAQQSENSKVWLNHPPLSPLLQPRYLPLTVAAVYLFNPWSLATSLVRSTSLVTYAAIVWSVAFAMQHRVPLAICLLAIATYIAVYPIVLLPALLLMAYPTKPVLSASWGLATSFFLLYLGLFVYLSKVVMGGWGFLDATYLWVVRYPDLTPNIGIFWYFFMELFDRFRNYFLFLLHVHPLLYVLPVYLRLQCRPLAATGVLLGIFAIFVAYPALGDFGLFGTSLLLHPRSLIGMRHTFVLATGLAVATVLLPVMHYLWLFPGSGNSNFFYNQTLVFQLFGVKVVAEFLTATLRRDKQLDEFWKTAKTMG</sequence>
<dbReference type="STRING" id="1156394.T0RX85"/>